<evidence type="ECO:0000313" key="3">
    <source>
        <dbReference type="Proteomes" id="UP000474676"/>
    </source>
</evidence>
<feature type="compositionally biased region" description="Basic and acidic residues" evidence="1">
    <location>
        <begin position="83"/>
        <end position="94"/>
    </location>
</feature>
<feature type="compositionally biased region" description="Low complexity" evidence="1">
    <location>
        <begin position="260"/>
        <end position="416"/>
    </location>
</feature>
<protein>
    <submittedName>
        <fullName evidence="2">Uncharacterized protein</fullName>
    </submittedName>
</protein>
<feature type="compositionally biased region" description="Polar residues" evidence="1">
    <location>
        <begin position="418"/>
        <end position="459"/>
    </location>
</feature>
<sequence>MLLILLGVVILVILVIAFMFNMKKSEARNDQILGDLNDSISELQNRMNTVEGDRSAVIEVVSPRDTVEEASDTGDWVNYSRSSAEEPPKGRETQPEYAEQSRQLKPENRAKRNPDMTGRPERSRREADTETDTDDFWSQFERSDSRSQSKNMERQTMEGYSPAAPAGRNPDVDFGMSAGRHGTEERSGSGQSPLDRQMESRRGAHAAQSGGLLNSFGFGSRKDDTIVIEHRPEEQWTEETEPRQSARQYEDSQRQSQAPQYGGQTIQQEQQYGQQYGGSQRQPQSQAPQYGGQTIQQEQQYGQQQYGGSQRQPQSQAPQYGGQTIQQEQQYGQQYGGLQRQPQPQAPQYGGQTIQQEQQYGGSQRQSQPQAPQYGGQAMQQQSSQYGQQYGDSQRQPQPQMPQYGGQTMQQGQPYGDSQRQPQQAPQYGGQVAQTQDSQRSSSLAEQLQQATQRMQEMAQQARDAVPQMETARKDLMGQRPQSAVRTPSAERTPDMTHRTARDTANHYVDRESGTDRQGRVYSVEQLNEQIK</sequence>
<keyword evidence="3" id="KW-1185">Reference proteome</keyword>
<organism evidence="2 3">
    <name type="scientific">Hornefia butyriciproducens</name>
    <dbReference type="NCBI Taxonomy" id="2652293"/>
    <lineage>
        <taxon>Bacteria</taxon>
        <taxon>Bacillati</taxon>
        <taxon>Bacillota</taxon>
        <taxon>Clostridia</taxon>
        <taxon>Peptostreptococcales</taxon>
        <taxon>Anaerovoracaceae</taxon>
        <taxon>Hornefia</taxon>
    </lineage>
</organism>
<dbReference type="EMBL" id="VUMZ01000009">
    <property type="protein sequence ID" value="MST52509.1"/>
    <property type="molecule type" value="Genomic_DNA"/>
</dbReference>
<evidence type="ECO:0000256" key="1">
    <source>
        <dbReference type="SAM" id="MobiDB-lite"/>
    </source>
</evidence>
<dbReference type="Proteomes" id="UP000474676">
    <property type="component" value="Unassembled WGS sequence"/>
</dbReference>
<feature type="region of interest" description="Disordered" evidence="1">
    <location>
        <begin position="64"/>
        <end position="502"/>
    </location>
</feature>
<name>A0A6L5Y747_9FIRM</name>
<proteinExistence type="predicted"/>
<feature type="compositionally biased region" description="Low complexity" evidence="1">
    <location>
        <begin position="209"/>
        <end position="219"/>
    </location>
</feature>
<reference evidence="2 3" key="1">
    <citation type="submission" date="2019-08" db="EMBL/GenBank/DDBJ databases">
        <title>In-depth cultivation of the pig gut microbiome towards novel bacterial diversity and tailored functional studies.</title>
        <authorList>
            <person name="Wylensek D."/>
            <person name="Hitch T.C.A."/>
            <person name="Clavel T."/>
        </authorList>
    </citation>
    <scope>NUCLEOTIDE SEQUENCE [LARGE SCALE GENOMIC DNA]</scope>
    <source>
        <strain evidence="2 3">WCA-MUC-591-APC-3H</strain>
    </source>
</reference>
<gene>
    <name evidence="2" type="ORF">FYJ64_09350</name>
</gene>
<accession>A0A6L5Y747</accession>
<dbReference type="RefSeq" id="WP_154574898.1">
    <property type="nucleotide sequence ID" value="NZ_VUMZ01000009.1"/>
</dbReference>
<feature type="compositionally biased region" description="Basic and acidic residues" evidence="1">
    <location>
        <begin position="102"/>
        <end position="128"/>
    </location>
</feature>
<dbReference type="GeneID" id="303115529"/>
<feature type="compositionally biased region" description="Basic and acidic residues" evidence="1">
    <location>
        <begin position="492"/>
        <end position="502"/>
    </location>
</feature>
<comment type="caution">
    <text evidence="2">The sequence shown here is derived from an EMBL/GenBank/DDBJ whole genome shotgun (WGS) entry which is preliminary data.</text>
</comment>
<feature type="compositionally biased region" description="Basic and acidic residues" evidence="1">
    <location>
        <begin position="141"/>
        <end position="156"/>
    </location>
</feature>
<feature type="compositionally biased region" description="Basic and acidic residues" evidence="1">
    <location>
        <begin position="220"/>
        <end position="253"/>
    </location>
</feature>
<dbReference type="AlphaFoldDB" id="A0A6L5Y747"/>
<evidence type="ECO:0000313" key="2">
    <source>
        <dbReference type="EMBL" id="MST52509.1"/>
    </source>
</evidence>